<feature type="domain" description="HYDIN/VesB/CFA65-like Ig-like" evidence="7">
    <location>
        <begin position="190"/>
        <end position="282"/>
    </location>
</feature>
<sequence>MTIKLPNLQNIRFCFLFVLFLLTLVTCDGGGGGGLKFFLGGGSTPPTVTNSSLKVGRQGYAGLPTGRTLKLGSLYASSVNQYTMVITNTSSESITLSGAPNYVILGGSHSDQFSLTQPTSNVLSASATQTFTLTFSPKTLGVKKATLKIVSDDPLSSNFLLNIEVTATPLPGPDINLSYGDNSLTSGVSNLNFATSSGTTQTNQLTIYNIGDQDLTISNTSITGTDSSKFSLSALSGSSTIVSGGSRTISITFAPTSSASYSASFNIQSNDSSSPFQIALNGTGTSGPVPNIKVSYVNNSSITEDATTGTGHTFSFGSILPGASSSSISVTILNSGTANLTLPSTPVTLSGTNQSEFSVTQPPLLTLSPNSSTTFTIKFSPSNNGSKTAKVTLASSNGDLGSASSSAIDLSGVGGSKDVLIQWNNAKEKDVNKSGGGFKVCYKKGSTFTAEGDSGVTCTNVPWTSGSYAPNSKLITFTSTGTYYVKLKSYSTLNTGSAFSSQFSINITGP</sequence>
<evidence type="ECO:0000313" key="10">
    <source>
        <dbReference type="Proteomes" id="UP000297832"/>
    </source>
</evidence>
<dbReference type="NCBIfam" id="NF012200">
    <property type="entry name" value="choice_anch_D"/>
    <property type="match status" value="3"/>
</dbReference>
<reference evidence="9 10" key="2">
    <citation type="journal article" date="2019" name="PLoS Negl. Trop. Dis.">
        <title>Revisiting the worldwide diversity of Leptospira species in the environment.</title>
        <authorList>
            <person name="Vincent A.T."/>
            <person name="Schiettekatte O."/>
            <person name="Bourhy P."/>
            <person name="Veyrier F.J."/>
            <person name="Picardeau M."/>
        </authorList>
    </citation>
    <scope>NUCLEOTIDE SEQUENCE [LARGE SCALE GENOMIC DNA]</scope>
    <source>
        <strain evidence="9 10">201702405</strain>
        <strain evidence="8">201702406</strain>
    </source>
</reference>
<name>A0A5F2BZW4_9LEPT</name>
<dbReference type="InterPro" id="IPR011635">
    <property type="entry name" value="CARDB"/>
</dbReference>
<evidence type="ECO:0000256" key="5">
    <source>
        <dbReference type="ARBA" id="ARBA00023273"/>
    </source>
</evidence>
<keyword evidence="5" id="KW-0966">Cell projection</keyword>
<evidence type="ECO:0000256" key="3">
    <source>
        <dbReference type="ARBA" id="ARBA00022490"/>
    </source>
</evidence>
<dbReference type="InterPro" id="IPR053879">
    <property type="entry name" value="HYDIN_VesB_CFA65-like_Ig"/>
</dbReference>
<evidence type="ECO:0000256" key="1">
    <source>
        <dbReference type="ARBA" id="ARBA00004138"/>
    </source>
</evidence>
<accession>A0A5F2BZW4</accession>
<organism evidence="9 10">
    <name type="scientific">Leptospira selangorensis</name>
    <dbReference type="NCBI Taxonomy" id="2484982"/>
    <lineage>
        <taxon>Bacteria</taxon>
        <taxon>Pseudomonadati</taxon>
        <taxon>Spirochaetota</taxon>
        <taxon>Spirochaetia</taxon>
        <taxon>Leptospirales</taxon>
        <taxon>Leptospiraceae</taxon>
        <taxon>Leptospira</taxon>
    </lineage>
</organism>
<evidence type="ECO:0000256" key="2">
    <source>
        <dbReference type="ARBA" id="ARBA00004496"/>
    </source>
</evidence>
<dbReference type="Proteomes" id="UP000298057">
    <property type="component" value="Unassembled WGS sequence"/>
</dbReference>
<dbReference type="EMBL" id="RQGU01000144">
    <property type="protein sequence ID" value="TGM13202.1"/>
    <property type="molecule type" value="Genomic_DNA"/>
</dbReference>
<keyword evidence="3" id="KW-0963">Cytoplasm</keyword>
<dbReference type="EMBL" id="RQGV01000005">
    <property type="protein sequence ID" value="TGM15331.1"/>
    <property type="molecule type" value="Genomic_DNA"/>
</dbReference>
<dbReference type="Pfam" id="PF22544">
    <property type="entry name" value="HYDIN_VesB_CFA65-like_Ig"/>
    <property type="match status" value="1"/>
</dbReference>
<evidence type="ECO:0000256" key="4">
    <source>
        <dbReference type="ARBA" id="ARBA00023069"/>
    </source>
</evidence>
<reference evidence="8" key="1">
    <citation type="submission" date="2018-10" db="EMBL/GenBank/DDBJ databases">
        <authorList>
            <person name="Vincent A.T."/>
            <person name="Schiettekatte O."/>
            <person name="Bourhy P."/>
            <person name="Veyrier F.J."/>
            <person name="Picardeau M."/>
        </authorList>
    </citation>
    <scope>NUCLEOTIDE SEQUENCE</scope>
    <source>
        <strain evidence="8">201702406</strain>
    </source>
</reference>
<dbReference type="Gene3D" id="2.60.40.10">
    <property type="entry name" value="Immunoglobulins"/>
    <property type="match status" value="3"/>
</dbReference>
<evidence type="ECO:0000313" key="11">
    <source>
        <dbReference type="Proteomes" id="UP000298057"/>
    </source>
</evidence>
<feature type="domain" description="CARDB" evidence="6">
    <location>
        <begin position="324"/>
        <end position="396"/>
    </location>
</feature>
<keyword evidence="4" id="KW-0969">Cilium</keyword>
<protein>
    <submittedName>
        <fullName evidence="9">Choice-of-anchor D domain-containing protein</fullName>
    </submittedName>
</protein>
<comment type="subcellular location">
    <subcellularLocation>
        <location evidence="1">Cell projection</location>
        <location evidence="1">Cilium</location>
    </subcellularLocation>
    <subcellularLocation>
        <location evidence="2">Cytoplasm</location>
    </subcellularLocation>
</comment>
<dbReference type="AlphaFoldDB" id="A0A5F2BZW4"/>
<comment type="caution">
    <text evidence="9">The sequence shown here is derived from an EMBL/GenBank/DDBJ whole genome shotgun (WGS) entry which is preliminary data.</text>
</comment>
<evidence type="ECO:0000313" key="9">
    <source>
        <dbReference type="EMBL" id="TGM15331.1"/>
    </source>
</evidence>
<evidence type="ECO:0000259" key="7">
    <source>
        <dbReference type="Pfam" id="PF22544"/>
    </source>
</evidence>
<evidence type="ECO:0000259" key="6">
    <source>
        <dbReference type="Pfam" id="PF07705"/>
    </source>
</evidence>
<dbReference type="GO" id="GO:0005737">
    <property type="term" value="C:cytoplasm"/>
    <property type="evidence" value="ECO:0007669"/>
    <property type="project" value="UniProtKB-SubCell"/>
</dbReference>
<keyword evidence="11" id="KW-1185">Reference proteome</keyword>
<dbReference type="Proteomes" id="UP000297832">
    <property type="component" value="Unassembled WGS sequence"/>
</dbReference>
<proteinExistence type="predicted"/>
<dbReference type="InterPro" id="IPR013783">
    <property type="entry name" value="Ig-like_fold"/>
</dbReference>
<evidence type="ECO:0000313" key="8">
    <source>
        <dbReference type="EMBL" id="TGM13202.1"/>
    </source>
</evidence>
<dbReference type="Pfam" id="PF07705">
    <property type="entry name" value="CARDB"/>
    <property type="match status" value="1"/>
</dbReference>
<dbReference type="RefSeq" id="WP_135628998.1">
    <property type="nucleotide sequence ID" value="NZ_RQGU01000144.1"/>
</dbReference>
<gene>
    <name evidence="9" type="ORF">EHQ81_02740</name>
    <name evidence="8" type="ORF">EHQ82_19445</name>
</gene>